<dbReference type="EMBL" id="JABTEG010000001">
    <property type="protein sequence ID" value="KAG4306559.1"/>
    <property type="molecule type" value="Genomic_DNA"/>
</dbReference>
<evidence type="ECO:0000313" key="2">
    <source>
        <dbReference type="Proteomes" id="UP000768646"/>
    </source>
</evidence>
<accession>A0ACB7CJK8</accession>
<keyword evidence="2" id="KW-1185">Reference proteome</keyword>
<sequence length="441" mass="49297">MNCQERSRLEKKSKSSDERKNKLQESEETKQILPDGGLESWLQVLKSHLLIIVSWGIVNSYGIFQTYYKSELLKEYPISSISCIGTVQGFAIILIGFFISPAYDRGYTQSLIISGSFLIVFGLLMMSVSTKYYQIFIYQSICIGIGSGCIFIPALGVLPKYFDKRISLATGIAASGAGIGGLLFLLLFQNLIYRIGFGWTMRVFALFSFLLLVIGIIITELYKVPHQQPPPFNFSSLNEHAFMIFNVSIFFIFISIYFPYFYIPDYGKSVGLSDFSAYYVSIINLSSIFGRVIPSFFADRKGPLNMLIVSTSCLVILTYAWIYIRTVAGLIVFSILYGFFAGTSMSLPTSVVIKLSSNLSYIGTQMAVSFGFSGIGFLIGSPIIGVILSHSKNTFFWAQVFSATIMLIGVLGLLLIKFIKRSHHPSFKAPVPLNLRFYHQL</sequence>
<protein>
    <submittedName>
        <fullName evidence="1">Uncharacterized protein</fullName>
    </submittedName>
</protein>
<name>A0ACB7CJK8_9ASCO</name>
<evidence type="ECO:0000313" key="1">
    <source>
        <dbReference type="EMBL" id="KAG4306559.1"/>
    </source>
</evidence>
<dbReference type="Proteomes" id="UP000768646">
    <property type="component" value="Unassembled WGS sequence"/>
</dbReference>
<reference evidence="1 2" key="1">
    <citation type="journal article" date="2021" name="Commun. Biol.">
        <title>Genomic insights into the host specific adaptation of the Pneumocystis genus.</title>
        <authorList>
            <person name="Cisse O.H."/>
            <person name="Ma L."/>
            <person name="Dekker J.P."/>
            <person name="Khil P.P."/>
            <person name="Youn J.-H."/>
            <person name="Brenchley J.M."/>
            <person name="Blair R."/>
            <person name="Pahar B."/>
            <person name="Chabe M."/>
            <person name="Van Rompay K.K.A."/>
            <person name="Keesler R."/>
            <person name="Sukura A."/>
            <person name="Hirsch V."/>
            <person name="Kutty G."/>
            <person name="Liu Y."/>
            <person name="Peng L."/>
            <person name="Chen J."/>
            <person name="Song J."/>
            <person name="Weissenbacher-Lang C."/>
            <person name="Xu J."/>
            <person name="Upham N.S."/>
            <person name="Stajich J.E."/>
            <person name="Cuomo C.A."/>
            <person name="Cushion M.T."/>
            <person name="Kovacs J.A."/>
        </authorList>
    </citation>
    <scope>NUCLEOTIDE SEQUENCE [LARGE SCALE GENOMIC DNA]</scope>
    <source>
        <strain evidence="1 2">RABM</strain>
    </source>
</reference>
<comment type="caution">
    <text evidence="1">The sequence shown here is derived from an EMBL/GenBank/DDBJ whole genome shotgun (WGS) entry which is preliminary data.</text>
</comment>
<proteinExistence type="predicted"/>
<organism evidence="1 2">
    <name type="scientific">Pneumocystis oryctolagi</name>
    <dbReference type="NCBI Taxonomy" id="42067"/>
    <lineage>
        <taxon>Eukaryota</taxon>
        <taxon>Fungi</taxon>
        <taxon>Dikarya</taxon>
        <taxon>Ascomycota</taxon>
        <taxon>Taphrinomycotina</taxon>
        <taxon>Pneumocystomycetes</taxon>
        <taxon>Pneumocystaceae</taxon>
        <taxon>Pneumocystis</taxon>
    </lineage>
</organism>
<gene>
    <name evidence="1" type="ORF">PORY_000547</name>
</gene>